<dbReference type="PANTHER" id="PTHR10209:SF867">
    <property type="entry name" value="2-OXOGLUTARATE (2OG) AND FE(II)-DEPENDENT OXYGENASE SUPERFAMILY PROTEIN"/>
    <property type="match status" value="1"/>
</dbReference>
<dbReference type="SUPFAM" id="SSF51197">
    <property type="entry name" value="Clavaminate synthase-like"/>
    <property type="match status" value="1"/>
</dbReference>
<dbReference type="Gene3D" id="2.60.120.330">
    <property type="entry name" value="B-lactam Antibiotic, Isopenicillin N Synthase, Chain"/>
    <property type="match status" value="1"/>
</dbReference>
<dbReference type="PROSITE" id="PS51471">
    <property type="entry name" value="FE2OG_OXY"/>
    <property type="match status" value="1"/>
</dbReference>
<dbReference type="AlphaFoldDB" id="A0A2U1KIF2"/>
<dbReference type="STRING" id="35608.A0A2U1KIF2"/>
<keyword evidence="3 5" id="KW-0560">Oxidoreductase</keyword>
<dbReference type="GO" id="GO:0046872">
    <property type="term" value="F:metal ion binding"/>
    <property type="evidence" value="ECO:0007669"/>
    <property type="project" value="UniProtKB-KW"/>
</dbReference>
<proteinExistence type="inferred from homology"/>
<reference evidence="7 8" key="1">
    <citation type="journal article" date="2018" name="Mol. Plant">
        <title>The genome of Artemisia annua provides insight into the evolution of Asteraceae family and artemisinin biosynthesis.</title>
        <authorList>
            <person name="Shen Q."/>
            <person name="Zhang L."/>
            <person name="Liao Z."/>
            <person name="Wang S."/>
            <person name="Yan T."/>
            <person name="Shi P."/>
            <person name="Liu M."/>
            <person name="Fu X."/>
            <person name="Pan Q."/>
            <person name="Wang Y."/>
            <person name="Lv Z."/>
            <person name="Lu X."/>
            <person name="Zhang F."/>
            <person name="Jiang W."/>
            <person name="Ma Y."/>
            <person name="Chen M."/>
            <person name="Hao X."/>
            <person name="Li L."/>
            <person name="Tang Y."/>
            <person name="Lv G."/>
            <person name="Zhou Y."/>
            <person name="Sun X."/>
            <person name="Brodelius P.E."/>
            <person name="Rose J.K.C."/>
            <person name="Tang K."/>
        </authorList>
    </citation>
    <scope>NUCLEOTIDE SEQUENCE [LARGE SCALE GENOMIC DNA]</scope>
    <source>
        <strain evidence="8">cv. Huhao1</strain>
        <tissue evidence="7">Leaf</tissue>
    </source>
</reference>
<dbReference type="GO" id="GO:0051213">
    <property type="term" value="F:dioxygenase activity"/>
    <property type="evidence" value="ECO:0007669"/>
    <property type="project" value="UniProtKB-ARBA"/>
</dbReference>
<evidence type="ECO:0000313" key="7">
    <source>
        <dbReference type="EMBL" id="PWA36547.1"/>
    </source>
</evidence>
<evidence type="ECO:0000259" key="6">
    <source>
        <dbReference type="PROSITE" id="PS51471"/>
    </source>
</evidence>
<dbReference type="InterPro" id="IPR005123">
    <property type="entry name" value="Oxoglu/Fe-dep_dioxygenase_dom"/>
</dbReference>
<dbReference type="Pfam" id="PF03171">
    <property type="entry name" value="2OG-FeII_Oxy"/>
    <property type="match status" value="1"/>
</dbReference>
<dbReference type="InterPro" id="IPR026992">
    <property type="entry name" value="DIOX_N"/>
</dbReference>
<dbReference type="Pfam" id="PF14226">
    <property type="entry name" value="DIOX_N"/>
    <property type="match status" value="1"/>
</dbReference>
<evidence type="ECO:0000256" key="4">
    <source>
        <dbReference type="ARBA" id="ARBA00023004"/>
    </source>
</evidence>
<keyword evidence="4 5" id="KW-0408">Iron</keyword>
<keyword evidence="8" id="KW-1185">Reference proteome</keyword>
<gene>
    <name evidence="7" type="ORF">CTI12_AA598780</name>
</gene>
<dbReference type="OrthoDB" id="288590at2759"/>
<keyword evidence="2 5" id="KW-0479">Metal-binding</keyword>
<organism evidence="7 8">
    <name type="scientific">Artemisia annua</name>
    <name type="common">Sweet wormwood</name>
    <dbReference type="NCBI Taxonomy" id="35608"/>
    <lineage>
        <taxon>Eukaryota</taxon>
        <taxon>Viridiplantae</taxon>
        <taxon>Streptophyta</taxon>
        <taxon>Embryophyta</taxon>
        <taxon>Tracheophyta</taxon>
        <taxon>Spermatophyta</taxon>
        <taxon>Magnoliopsida</taxon>
        <taxon>eudicotyledons</taxon>
        <taxon>Gunneridae</taxon>
        <taxon>Pentapetalae</taxon>
        <taxon>asterids</taxon>
        <taxon>campanulids</taxon>
        <taxon>Asterales</taxon>
        <taxon>Asteraceae</taxon>
        <taxon>Asteroideae</taxon>
        <taxon>Anthemideae</taxon>
        <taxon>Artemisiinae</taxon>
        <taxon>Artemisia</taxon>
    </lineage>
</organism>
<evidence type="ECO:0000313" key="8">
    <source>
        <dbReference type="Proteomes" id="UP000245207"/>
    </source>
</evidence>
<dbReference type="PRINTS" id="PR00682">
    <property type="entry name" value="IPNSYNTHASE"/>
</dbReference>
<dbReference type="GO" id="GO:0016705">
    <property type="term" value="F:oxidoreductase activity, acting on paired donors, with incorporation or reduction of molecular oxygen"/>
    <property type="evidence" value="ECO:0007669"/>
    <property type="project" value="UniProtKB-ARBA"/>
</dbReference>
<dbReference type="InterPro" id="IPR044861">
    <property type="entry name" value="IPNS-like_FE2OG_OXY"/>
</dbReference>
<evidence type="ECO:0000256" key="2">
    <source>
        <dbReference type="ARBA" id="ARBA00022723"/>
    </source>
</evidence>
<dbReference type="InterPro" id="IPR027443">
    <property type="entry name" value="IPNS-like_sf"/>
</dbReference>
<dbReference type="EMBL" id="PKPP01018021">
    <property type="protein sequence ID" value="PWA36547.1"/>
    <property type="molecule type" value="Genomic_DNA"/>
</dbReference>
<evidence type="ECO:0000256" key="1">
    <source>
        <dbReference type="ARBA" id="ARBA00008056"/>
    </source>
</evidence>
<feature type="domain" description="Fe2OG dioxygenase" evidence="6">
    <location>
        <begin position="175"/>
        <end position="280"/>
    </location>
</feature>
<sequence>MADCKKVSKLNCIDLSSQDIPTSVSLLKQACMDSGFFYVTNHGISEEFMEHVFTQSKNFFHLSLDEKMKLLRNEKHRGYTPVLDETLDPANQLHGDHKEGFYIGIELPEDNPDAQRTFYGPNLWPDSDILPGWRQTMEKYHQQALEVGRKIARLIALALDLDVNFFDRPEILGNPIAILRLLHYGGQVSDPAKGIYGAGAHSDFGFLTLLATDNVSGLQICKNKDAKPQVWEDVEPLKGAFVVNLGDMLERWSNCIFRSTLHRVLGNGQQRYSIPYFVEPSHDCVVECLPTCQSVQNPPKFPPVKYEEYLLQRYRETHADLGTYSKH</sequence>
<comment type="similarity">
    <text evidence="1 5">Belongs to the iron/ascorbate-dependent oxidoreductase family.</text>
</comment>
<accession>A0A2U1KIF2</accession>
<name>A0A2U1KIF2_ARTAN</name>
<dbReference type="Proteomes" id="UP000245207">
    <property type="component" value="Unassembled WGS sequence"/>
</dbReference>
<protein>
    <submittedName>
        <fullName evidence="7">Isopenicillin N synthase</fullName>
    </submittedName>
</protein>
<dbReference type="FunFam" id="2.60.120.330:FF:000006">
    <property type="entry name" value="2-oxoglutarate-Fe(II) type oxidoreductase hxnY"/>
    <property type="match status" value="1"/>
</dbReference>
<evidence type="ECO:0000256" key="3">
    <source>
        <dbReference type="ARBA" id="ARBA00023002"/>
    </source>
</evidence>
<comment type="caution">
    <text evidence="7">The sequence shown here is derived from an EMBL/GenBank/DDBJ whole genome shotgun (WGS) entry which is preliminary data.</text>
</comment>
<evidence type="ECO:0000256" key="5">
    <source>
        <dbReference type="RuleBase" id="RU003682"/>
    </source>
</evidence>
<dbReference type="PANTHER" id="PTHR10209">
    <property type="entry name" value="OXIDOREDUCTASE, 2OG-FE II OXYGENASE FAMILY PROTEIN"/>
    <property type="match status" value="1"/>
</dbReference>